<keyword evidence="3" id="KW-0347">Helicase</keyword>
<dbReference type="Pfam" id="PF00270">
    <property type="entry name" value="DEAD"/>
    <property type="match status" value="1"/>
</dbReference>
<evidence type="ECO:0000313" key="7">
    <source>
        <dbReference type="EMBL" id="GEC29006.1"/>
    </source>
</evidence>
<dbReference type="PROSITE" id="PS51194">
    <property type="entry name" value="HELICASE_CTER"/>
    <property type="match status" value="1"/>
</dbReference>
<evidence type="ECO:0000256" key="3">
    <source>
        <dbReference type="ARBA" id="ARBA00022806"/>
    </source>
</evidence>
<feature type="domain" description="Helicase C-terminal" evidence="6">
    <location>
        <begin position="654"/>
        <end position="852"/>
    </location>
</feature>
<dbReference type="Pfam" id="PF00656">
    <property type="entry name" value="Peptidase_C14"/>
    <property type="match status" value="1"/>
</dbReference>
<dbReference type="SUPFAM" id="SSF52540">
    <property type="entry name" value="P-loop containing nucleoside triphosphate hydrolases"/>
    <property type="match status" value="1"/>
</dbReference>
<keyword evidence="4" id="KW-0067">ATP-binding</keyword>
<evidence type="ECO:0000256" key="1">
    <source>
        <dbReference type="ARBA" id="ARBA00022741"/>
    </source>
</evidence>
<proteinExistence type="predicted"/>
<evidence type="ECO:0000313" key="8">
    <source>
        <dbReference type="Proteomes" id="UP000320693"/>
    </source>
</evidence>
<evidence type="ECO:0000259" key="5">
    <source>
        <dbReference type="PROSITE" id="PS51192"/>
    </source>
</evidence>
<dbReference type="SUPFAM" id="SSF52129">
    <property type="entry name" value="Caspase-like"/>
    <property type="match status" value="1"/>
</dbReference>
<evidence type="ECO:0000259" key="6">
    <source>
        <dbReference type="PROSITE" id="PS51194"/>
    </source>
</evidence>
<keyword evidence="8" id="KW-1185">Reference proteome</keyword>
<dbReference type="SMART" id="SM00490">
    <property type="entry name" value="HELICc"/>
    <property type="match status" value="1"/>
</dbReference>
<dbReference type="PROSITE" id="PS51192">
    <property type="entry name" value="HELICASE_ATP_BIND_1"/>
    <property type="match status" value="1"/>
</dbReference>
<keyword evidence="1" id="KW-0547">Nucleotide-binding</keyword>
<gene>
    <name evidence="7" type="ORF">PSA01_60350</name>
</gene>
<dbReference type="Gene3D" id="3.40.50.300">
    <property type="entry name" value="P-loop containing nucleotide triphosphate hydrolases"/>
    <property type="match status" value="2"/>
</dbReference>
<dbReference type="InterPro" id="IPR011600">
    <property type="entry name" value="Pept_C14_caspase"/>
</dbReference>
<evidence type="ECO:0000256" key="2">
    <source>
        <dbReference type="ARBA" id="ARBA00022801"/>
    </source>
</evidence>
<dbReference type="SMART" id="SM00487">
    <property type="entry name" value="DEXDc"/>
    <property type="match status" value="1"/>
</dbReference>
<dbReference type="Gene3D" id="1.10.3380.30">
    <property type="match status" value="1"/>
</dbReference>
<dbReference type="Pfam" id="PF00271">
    <property type="entry name" value="Helicase_C"/>
    <property type="match status" value="1"/>
</dbReference>
<dbReference type="PANTHER" id="PTHR47961">
    <property type="entry name" value="DNA POLYMERASE THETA, PUTATIVE (AFU_ORTHOLOGUE AFUA_1G05260)-RELATED"/>
    <property type="match status" value="1"/>
</dbReference>
<dbReference type="InterPro" id="IPR050474">
    <property type="entry name" value="Hel308_SKI2-like"/>
</dbReference>
<dbReference type="Gene3D" id="3.40.50.1460">
    <property type="match status" value="1"/>
</dbReference>
<dbReference type="InterPro" id="IPR014001">
    <property type="entry name" value="Helicase_ATP-bd"/>
</dbReference>
<evidence type="ECO:0000256" key="4">
    <source>
        <dbReference type="ARBA" id="ARBA00022840"/>
    </source>
</evidence>
<dbReference type="PANTHER" id="PTHR47961:SF10">
    <property type="entry name" value="ATP-DEPENDENT DNA HELICASE HEL308"/>
    <property type="match status" value="1"/>
</dbReference>
<reference evidence="7 8" key="1">
    <citation type="submission" date="2019-06" db="EMBL/GenBank/DDBJ databases">
        <title>Whole genome shotgun sequence of Pseudonocardia saturnea NBRC 14499.</title>
        <authorList>
            <person name="Hosoyama A."/>
            <person name="Uohara A."/>
            <person name="Ohji S."/>
            <person name="Ichikawa N."/>
        </authorList>
    </citation>
    <scope>NUCLEOTIDE SEQUENCE [LARGE SCALE GENOMIC DNA]</scope>
    <source>
        <strain evidence="7 8">NBRC 14499</strain>
    </source>
</reference>
<comment type="caution">
    <text evidence="7">The sequence shown here is derived from an EMBL/GenBank/DDBJ whole genome shotgun (WGS) entry which is preliminary data.</text>
</comment>
<accession>A0ABQ0S822</accession>
<dbReference type="EMBL" id="BJNH01000100">
    <property type="protein sequence ID" value="GEC29006.1"/>
    <property type="molecule type" value="Genomic_DNA"/>
</dbReference>
<feature type="domain" description="Helicase ATP-binding" evidence="5">
    <location>
        <begin position="438"/>
        <end position="610"/>
    </location>
</feature>
<dbReference type="InterPro" id="IPR029030">
    <property type="entry name" value="Caspase-like_dom_sf"/>
</dbReference>
<protein>
    <submittedName>
        <fullName evidence="7">Peptidase C14</fullName>
    </submittedName>
</protein>
<dbReference type="InterPro" id="IPR027417">
    <property type="entry name" value="P-loop_NTPase"/>
</dbReference>
<dbReference type="InterPro" id="IPR011545">
    <property type="entry name" value="DEAD/DEAH_box_helicase_dom"/>
</dbReference>
<dbReference type="InterPro" id="IPR001650">
    <property type="entry name" value="Helicase_C-like"/>
</dbReference>
<keyword evidence="2" id="KW-0378">Hydrolase</keyword>
<name>A0ABQ0S822_9PSEU</name>
<organism evidence="7 8">
    <name type="scientific">Pseudonocardia saturnea</name>
    <dbReference type="NCBI Taxonomy" id="33909"/>
    <lineage>
        <taxon>Bacteria</taxon>
        <taxon>Bacillati</taxon>
        <taxon>Actinomycetota</taxon>
        <taxon>Actinomycetes</taxon>
        <taxon>Pseudonocardiales</taxon>
        <taxon>Pseudonocardiaceae</taxon>
        <taxon>Pseudonocardia</taxon>
    </lineage>
</organism>
<dbReference type="Proteomes" id="UP000320693">
    <property type="component" value="Unassembled WGS sequence"/>
</dbReference>
<sequence>MISRATPLTNEYADVRGDGEVESVGIRSVAIERVARGSRDAASPDLHSRPCSPDPAVQLGVHGDKEAVIHRVALHPGPRPGPLAGCQWWGPLPDERVARIVSLQLLGVTADIGIIVRREREQGLVGDEQESAARHFRGLFVGVDRYQSRAVRRLVSAVRDVTALHAVFSDNLGGTSTLLTDATATRPAVLAALEDLRRRSTADDVVVVAFSGHGSDTHELVTHDADPENLPTSSISLDEFTDLVSAIPARQLVVVLDCCFSGGAGAKVLNAPLIPRGAPGGLPASTEARLDRMAGVGRLILTASTGDQEAWEDPRLGHGLLTYHLIQALLGAAAPGAHQVALYDLLAYVVREVKAKASGTVAARQEPSLRGHLDGELVWPVFAATGPLYSELYPQTAMTPATEDLAGLRDHGVPQTVLDAWSTRIRCLNPLQIAAINEGDLLRGGNVLAVAPTSSGKTMLGELAAVRAARVGGRSVFLLPTKALVNEQYDRFAATYRPVGLHVLRATGEHSDDVPALLQGQFDLAVLTYEKFAGLALGNPHLLKMLSVVVIDEVQTLVDRGRGAYLEFLLTLLKVRRAVGVAPQVVALSAVLGDLGGLDSWLEATVIRRNERPVPLLEGVLGPDGVFRHLAEDGSEATEPLIAPAGWVQRNRDLVIPLVAKLVADGQQVIVFRSTRGATRFCARYLADSLGLPAATTALDGLASADPSVVLSELRRCLAGGAAFHISDLARDEKIVLEEQFRAPDSRIRVLVSTTTLAQGVNLPAETVVIVELDHPGAAGTTTPYTVAEYKNIAGRAGRLGLTAVGRSVLVVNGPVDAQRRWEGYVSADPEDLHSQLLDVCQDVYTLVLRVVAVAARRGEHLAEDDVRDFLANSFAAHQHRTTAGVDPFPAATVSSTLDELVSVDLMTSGPSGLALTELGTYVAQSGLRVSSAVRVARVLRTLPTAHLNRATLIAAAQLTDELDEVRIRVNKRGWQREQQTFFTELRRHRTAERMLAALPAAHDAAVGIARAKRVVACLLWTGGVAIGRLEELLMKHLPGNDAAGSARAVAARTQDVIGAVVEIARCLHPGAELDRLAGQLPVQLEFGIPAELVPLALHADGVLGRPDLLRLLRQGLTDPAAILMADDDTLAECVGSDASRVALLRRVAQEAQDDAHDLEFADVLPVAVD</sequence>